<dbReference type="PANTHER" id="PTHR30146:SF109">
    <property type="entry name" value="HTH-TYPE TRANSCRIPTIONAL REGULATOR GALS"/>
    <property type="match status" value="1"/>
</dbReference>
<sequence length="332" mass="36601">MASIQEVAREAGVSTATVSRVINNHPFVSDKSRQSVEKAIRKLNYEPNMMGRNLRTSSTNMLLVLLPSISNPFYSKILQGIQDTARRKGYYILVCETDASSEIQSFFINTAKQQLAAGIISLDPSLDLEDVLLPQLQDGYPIIQCGDSPQNDTIPYVSIDNAMAAYKAVKYLLATGHTRIALITASDDFRYATARHEGYMKALAESGIQPREEWISRGEVDYEGGRLAMQKLLTLDELPTAVFAIGDIMAIGALKAIREAGLHTPSDIAVIGFDNIPFSNMTTPTLTTVSQPMYDMGCSAAQMMIDKLNQKEKTIKSLILSHELIIRESTEL</sequence>
<dbReference type="InterPro" id="IPR001761">
    <property type="entry name" value="Peripla_BP/Lac1_sug-bd_dom"/>
</dbReference>
<evidence type="ECO:0000313" key="6">
    <source>
        <dbReference type="Proteomes" id="UP001597233"/>
    </source>
</evidence>
<keyword evidence="2 5" id="KW-0238">DNA-binding</keyword>
<keyword evidence="1" id="KW-0805">Transcription regulation</keyword>
<comment type="caution">
    <text evidence="5">The sequence shown here is derived from an EMBL/GenBank/DDBJ whole genome shotgun (WGS) entry which is preliminary data.</text>
</comment>
<evidence type="ECO:0000256" key="2">
    <source>
        <dbReference type="ARBA" id="ARBA00023125"/>
    </source>
</evidence>
<dbReference type="SUPFAM" id="SSF47413">
    <property type="entry name" value="lambda repressor-like DNA-binding domains"/>
    <property type="match status" value="1"/>
</dbReference>
<keyword evidence="6" id="KW-1185">Reference proteome</keyword>
<dbReference type="CDD" id="cd06284">
    <property type="entry name" value="PBP1_LacI-like"/>
    <property type="match status" value="1"/>
</dbReference>
<reference evidence="6" key="1">
    <citation type="journal article" date="2019" name="Int. J. Syst. Evol. Microbiol.">
        <title>The Global Catalogue of Microorganisms (GCM) 10K type strain sequencing project: providing services to taxonomists for standard genome sequencing and annotation.</title>
        <authorList>
            <consortium name="The Broad Institute Genomics Platform"/>
            <consortium name="The Broad Institute Genome Sequencing Center for Infectious Disease"/>
            <person name="Wu L."/>
            <person name="Ma J."/>
        </authorList>
    </citation>
    <scope>NUCLEOTIDE SEQUENCE [LARGE SCALE GENOMIC DNA]</scope>
    <source>
        <strain evidence="6">CCUG 54950</strain>
    </source>
</reference>
<protein>
    <submittedName>
        <fullName evidence="5">LacI family DNA-binding transcriptional regulator</fullName>
    </submittedName>
</protein>
<dbReference type="SMART" id="SM00354">
    <property type="entry name" value="HTH_LACI"/>
    <property type="match status" value="1"/>
</dbReference>
<organism evidence="5 6">
    <name type="scientific">Paenibacillus wenxiniae</name>
    <dbReference type="NCBI Taxonomy" id="1636843"/>
    <lineage>
        <taxon>Bacteria</taxon>
        <taxon>Bacillati</taxon>
        <taxon>Bacillota</taxon>
        <taxon>Bacilli</taxon>
        <taxon>Bacillales</taxon>
        <taxon>Paenibacillaceae</taxon>
        <taxon>Paenibacillus</taxon>
    </lineage>
</organism>
<dbReference type="Pfam" id="PF00532">
    <property type="entry name" value="Peripla_BP_1"/>
    <property type="match status" value="1"/>
</dbReference>
<evidence type="ECO:0000259" key="4">
    <source>
        <dbReference type="PROSITE" id="PS50932"/>
    </source>
</evidence>
<gene>
    <name evidence="5" type="ORF">ACFSC9_03995</name>
</gene>
<evidence type="ECO:0000256" key="1">
    <source>
        <dbReference type="ARBA" id="ARBA00023015"/>
    </source>
</evidence>
<evidence type="ECO:0000313" key="5">
    <source>
        <dbReference type="EMBL" id="MFD1884676.1"/>
    </source>
</evidence>
<proteinExistence type="predicted"/>
<dbReference type="Gene3D" id="1.10.260.40">
    <property type="entry name" value="lambda repressor-like DNA-binding domains"/>
    <property type="match status" value="1"/>
</dbReference>
<evidence type="ECO:0000256" key="3">
    <source>
        <dbReference type="ARBA" id="ARBA00023163"/>
    </source>
</evidence>
<dbReference type="PRINTS" id="PR00036">
    <property type="entry name" value="HTHLACI"/>
</dbReference>
<dbReference type="GO" id="GO:0003677">
    <property type="term" value="F:DNA binding"/>
    <property type="evidence" value="ECO:0007669"/>
    <property type="project" value="UniProtKB-KW"/>
</dbReference>
<dbReference type="InterPro" id="IPR028082">
    <property type="entry name" value="Peripla_BP_I"/>
</dbReference>
<dbReference type="Proteomes" id="UP001597233">
    <property type="component" value="Unassembled WGS sequence"/>
</dbReference>
<dbReference type="PROSITE" id="PS00356">
    <property type="entry name" value="HTH_LACI_1"/>
    <property type="match status" value="1"/>
</dbReference>
<dbReference type="Gene3D" id="3.40.50.2300">
    <property type="match status" value="2"/>
</dbReference>
<dbReference type="InterPro" id="IPR010982">
    <property type="entry name" value="Lambda_DNA-bd_dom_sf"/>
</dbReference>
<name>A0ABW4REG8_9BACL</name>
<dbReference type="SUPFAM" id="SSF53822">
    <property type="entry name" value="Periplasmic binding protein-like I"/>
    <property type="match status" value="1"/>
</dbReference>
<accession>A0ABW4REG8</accession>
<dbReference type="EMBL" id="JBHUEH010000010">
    <property type="protein sequence ID" value="MFD1884676.1"/>
    <property type="molecule type" value="Genomic_DNA"/>
</dbReference>
<dbReference type="CDD" id="cd01392">
    <property type="entry name" value="HTH_LacI"/>
    <property type="match status" value="1"/>
</dbReference>
<dbReference type="RefSeq" id="WP_347324325.1">
    <property type="nucleotide sequence ID" value="NZ_JBCGUH010000003.1"/>
</dbReference>
<dbReference type="PANTHER" id="PTHR30146">
    <property type="entry name" value="LACI-RELATED TRANSCRIPTIONAL REPRESSOR"/>
    <property type="match status" value="1"/>
</dbReference>
<dbReference type="InterPro" id="IPR000843">
    <property type="entry name" value="HTH_LacI"/>
</dbReference>
<dbReference type="PROSITE" id="PS50932">
    <property type="entry name" value="HTH_LACI_2"/>
    <property type="match status" value="1"/>
</dbReference>
<feature type="domain" description="HTH lacI-type" evidence="4">
    <location>
        <begin position="2"/>
        <end position="56"/>
    </location>
</feature>
<keyword evidence="3" id="KW-0804">Transcription</keyword>
<dbReference type="Pfam" id="PF00356">
    <property type="entry name" value="LacI"/>
    <property type="match status" value="1"/>
</dbReference>